<dbReference type="Proteomes" id="UP000198406">
    <property type="component" value="Unassembled WGS sequence"/>
</dbReference>
<dbReference type="EMBL" id="BDSP01000137">
    <property type="protein sequence ID" value="GAX19685.1"/>
    <property type="molecule type" value="Genomic_DNA"/>
</dbReference>
<feature type="compositionally biased region" description="Basic residues" evidence="1">
    <location>
        <begin position="611"/>
        <end position="623"/>
    </location>
</feature>
<feature type="compositionally biased region" description="Low complexity" evidence="1">
    <location>
        <begin position="318"/>
        <end position="335"/>
    </location>
</feature>
<evidence type="ECO:0000256" key="1">
    <source>
        <dbReference type="SAM" id="MobiDB-lite"/>
    </source>
</evidence>
<sequence length="623" mass="66845">MLSTIVQNPESTFVAVLFVITAWPYFTKRWNDWRKEQFLRNHPSVILVSKPSPQDVWPTRLAKFVSRNAQNWIVFCCRVILSILATILRTLTIWFTSKPTPAETTKPVVSLPPEPEPRETSPPTTRVNNAPTSVLKRRGERRRSMEPRVTFTESANGKVATSYYYYNPSQQSNQKAATMNAVQTPVVAQRAPRQSTPYPVAKQPPPTIPNNETPNAFSTLDKENLPKLSSYKNHSPGQRQMRAAMAPVTSALRKRRIELENIAAASDKKRRIPMGTQRSAVPVNPQKRRARQLLVWEHLNKKPKKEELKDETLNALPSSETTTQVTSTQNSASTSFAPPEENTVTSSQSNVLPNGATDKSTSTNGFQFGASVTSDSSQPLSSFQFGSTASAPTSNLAPSFPSQSTAQPKANTQSTPSLGFQFGASTAAESTASSTAPLESTASQSEKTSTNGFQFGSNGSSMNRKEEEPMSTNSSFQFGSSKPEAATNAAPTFAFGATTSAANATGGIPNSTSSSFGNSLQPPTSTASFQPAFQFGSSAENTPAPGPVVNGIVPTNVDSQTNQSDAPFQFGGSNATVSFGSNNAAPNATSAPAFGAPVFGMGSPAANNSARTRRLARRGRRVA</sequence>
<feature type="compositionally biased region" description="Polar residues" evidence="1">
    <location>
        <begin position="444"/>
        <end position="462"/>
    </location>
</feature>
<feature type="compositionally biased region" description="Low complexity" evidence="1">
    <location>
        <begin position="424"/>
        <end position="443"/>
    </location>
</feature>
<evidence type="ECO:0000313" key="4">
    <source>
        <dbReference type="Proteomes" id="UP000198406"/>
    </source>
</evidence>
<accession>A0A1Z5K069</accession>
<evidence type="ECO:0000313" key="3">
    <source>
        <dbReference type="EMBL" id="GAX19685.1"/>
    </source>
</evidence>
<feature type="compositionally biased region" description="Polar residues" evidence="1">
    <location>
        <begin position="470"/>
        <end position="480"/>
    </location>
</feature>
<protein>
    <submittedName>
        <fullName evidence="3">Uncharacterized protein</fullName>
    </submittedName>
</protein>
<organism evidence="3 4">
    <name type="scientific">Fistulifera solaris</name>
    <name type="common">Oleaginous diatom</name>
    <dbReference type="NCBI Taxonomy" id="1519565"/>
    <lineage>
        <taxon>Eukaryota</taxon>
        <taxon>Sar</taxon>
        <taxon>Stramenopiles</taxon>
        <taxon>Ochrophyta</taxon>
        <taxon>Bacillariophyta</taxon>
        <taxon>Bacillariophyceae</taxon>
        <taxon>Bacillariophycidae</taxon>
        <taxon>Naviculales</taxon>
        <taxon>Naviculaceae</taxon>
        <taxon>Fistulifera</taxon>
    </lineage>
</organism>
<keyword evidence="2" id="KW-0472">Membrane</keyword>
<feature type="transmembrane region" description="Helical" evidence="2">
    <location>
        <begin position="12"/>
        <end position="27"/>
    </location>
</feature>
<evidence type="ECO:0000256" key="2">
    <source>
        <dbReference type="SAM" id="Phobius"/>
    </source>
</evidence>
<gene>
    <name evidence="3" type="ORF">FisN_19Hh271</name>
</gene>
<feature type="region of interest" description="Disordered" evidence="1">
    <location>
        <begin position="101"/>
        <end position="148"/>
    </location>
</feature>
<dbReference type="AlphaFoldDB" id="A0A1Z5K069"/>
<feature type="region of interest" description="Disordered" evidence="1">
    <location>
        <begin position="189"/>
        <end position="211"/>
    </location>
</feature>
<keyword evidence="4" id="KW-1185">Reference proteome</keyword>
<keyword evidence="2" id="KW-0812">Transmembrane</keyword>
<name>A0A1Z5K069_FISSO</name>
<keyword evidence="2" id="KW-1133">Transmembrane helix</keyword>
<feature type="region of interest" description="Disordered" evidence="1">
    <location>
        <begin position="535"/>
        <end position="558"/>
    </location>
</feature>
<comment type="caution">
    <text evidence="3">The sequence shown here is derived from an EMBL/GenBank/DDBJ whole genome shotgun (WGS) entry which is preliminary data.</text>
</comment>
<reference evidence="3 4" key="1">
    <citation type="journal article" date="2015" name="Plant Cell">
        <title>Oil accumulation by the oleaginous diatom Fistulifera solaris as revealed by the genome and transcriptome.</title>
        <authorList>
            <person name="Tanaka T."/>
            <person name="Maeda Y."/>
            <person name="Veluchamy A."/>
            <person name="Tanaka M."/>
            <person name="Abida H."/>
            <person name="Marechal E."/>
            <person name="Bowler C."/>
            <person name="Muto M."/>
            <person name="Sunaga Y."/>
            <person name="Tanaka M."/>
            <person name="Yoshino T."/>
            <person name="Taniguchi T."/>
            <person name="Fukuda Y."/>
            <person name="Nemoto M."/>
            <person name="Matsumoto M."/>
            <person name="Wong P.S."/>
            <person name="Aburatani S."/>
            <person name="Fujibuchi W."/>
        </authorList>
    </citation>
    <scope>NUCLEOTIDE SEQUENCE [LARGE SCALE GENOMIC DNA]</scope>
    <source>
        <strain evidence="3 4">JPCC DA0580</strain>
    </source>
</reference>
<feature type="compositionally biased region" description="Polar residues" evidence="1">
    <location>
        <begin position="342"/>
        <end position="418"/>
    </location>
</feature>
<feature type="region of interest" description="Disordered" evidence="1">
    <location>
        <begin position="597"/>
        <end position="623"/>
    </location>
</feature>
<feature type="transmembrane region" description="Helical" evidence="2">
    <location>
        <begin position="72"/>
        <end position="95"/>
    </location>
</feature>
<feature type="region of interest" description="Disordered" evidence="1">
    <location>
        <begin position="304"/>
        <end position="484"/>
    </location>
</feature>
<proteinExistence type="predicted"/>
<dbReference type="InParanoid" id="A0A1Z5K069"/>